<dbReference type="GO" id="GO:0005886">
    <property type="term" value="C:plasma membrane"/>
    <property type="evidence" value="ECO:0007669"/>
    <property type="project" value="UniProtKB-SubCell"/>
</dbReference>
<evidence type="ECO:0000256" key="7">
    <source>
        <dbReference type="ARBA" id="ARBA00023136"/>
    </source>
</evidence>
<keyword evidence="4" id="KW-0997">Cell inner membrane</keyword>
<evidence type="ECO:0000256" key="5">
    <source>
        <dbReference type="ARBA" id="ARBA00022692"/>
    </source>
</evidence>
<evidence type="ECO:0000256" key="8">
    <source>
        <dbReference type="SAM" id="Phobius"/>
    </source>
</evidence>
<keyword evidence="6 8" id="KW-1133">Transmembrane helix</keyword>
<feature type="non-terminal residue" evidence="9">
    <location>
        <position position="110"/>
    </location>
</feature>
<feature type="transmembrane region" description="Helical" evidence="8">
    <location>
        <begin position="20"/>
        <end position="47"/>
    </location>
</feature>
<feature type="transmembrane region" description="Helical" evidence="8">
    <location>
        <begin position="87"/>
        <end position="106"/>
    </location>
</feature>
<dbReference type="InterPro" id="IPR001851">
    <property type="entry name" value="ABC_transp_permease"/>
</dbReference>
<evidence type="ECO:0000256" key="3">
    <source>
        <dbReference type="ARBA" id="ARBA00022475"/>
    </source>
</evidence>
<keyword evidence="5 8" id="KW-0812">Transmembrane</keyword>
<sequence length="110" mass="10907">MAFHLPELGLLSLAMMVTMLTGGINLSIIATANMSGIVTALILTGAINPEAPPPGAGGIILLAVAAGLLTALVIGLLNGLLVARLKVSPILATLGTMTLVNGLAIVTTRG</sequence>
<dbReference type="GO" id="GO:0022857">
    <property type="term" value="F:transmembrane transporter activity"/>
    <property type="evidence" value="ECO:0007669"/>
    <property type="project" value="InterPro"/>
</dbReference>
<dbReference type="Pfam" id="PF02653">
    <property type="entry name" value="BPD_transp_2"/>
    <property type="match status" value="1"/>
</dbReference>
<evidence type="ECO:0000256" key="2">
    <source>
        <dbReference type="ARBA" id="ARBA00022448"/>
    </source>
</evidence>
<dbReference type="PANTHER" id="PTHR32196">
    <property type="entry name" value="ABC TRANSPORTER PERMEASE PROTEIN YPHD-RELATED-RELATED"/>
    <property type="match status" value="1"/>
</dbReference>
<evidence type="ECO:0000256" key="1">
    <source>
        <dbReference type="ARBA" id="ARBA00004651"/>
    </source>
</evidence>
<comment type="subcellular location">
    <subcellularLocation>
        <location evidence="1">Cell membrane</location>
        <topology evidence="1">Multi-pass membrane protein</topology>
    </subcellularLocation>
</comment>
<organism evidence="9">
    <name type="scientific">marine sediment metagenome</name>
    <dbReference type="NCBI Taxonomy" id="412755"/>
    <lineage>
        <taxon>unclassified sequences</taxon>
        <taxon>metagenomes</taxon>
        <taxon>ecological metagenomes</taxon>
    </lineage>
</organism>
<reference evidence="9" key="1">
    <citation type="journal article" date="2015" name="Nature">
        <title>Complex archaea that bridge the gap between prokaryotes and eukaryotes.</title>
        <authorList>
            <person name="Spang A."/>
            <person name="Saw J.H."/>
            <person name="Jorgensen S.L."/>
            <person name="Zaremba-Niedzwiedzka K."/>
            <person name="Martijn J."/>
            <person name="Lind A.E."/>
            <person name="van Eijk R."/>
            <person name="Schleper C."/>
            <person name="Guy L."/>
            <person name="Ettema T.J."/>
        </authorList>
    </citation>
    <scope>NUCLEOTIDE SEQUENCE</scope>
</reference>
<keyword evidence="3" id="KW-1003">Cell membrane</keyword>
<keyword evidence="7 8" id="KW-0472">Membrane</keyword>
<accession>A0A0F9EQV8</accession>
<protein>
    <recommendedName>
        <fullName evidence="10">ABC transporter permease</fullName>
    </recommendedName>
</protein>
<evidence type="ECO:0000313" key="9">
    <source>
        <dbReference type="EMBL" id="KKL26238.1"/>
    </source>
</evidence>
<gene>
    <name evidence="9" type="ORF">LCGC14_2397310</name>
</gene>
<name>A0A0F9EQV8_9ZZZZ</name>
<dbReference type="AlphaFoldDB" id="A0A0F9EQV8"/>
<keyword evidence="2" id="KW-0813">Transport</keyword>
<dbReference type="EMBL" id="LAZR01035907">
    <property type="protein sequence ID" value="KKL26238.1"/>
    <property type="molecule type" value="Genomic_DNA"/>
</dbReference>
<proteinExistence type="predicted"/>
<evidence type="ECO:0000256" key="4">
    <source>
        <dbReference type="ARBA" id="ARBA00022519"/>
    </source>
</evidence>
<comment type="caution">
    <text evidence="9">The sequence shown here is derived from an EMBL/GenBank/DDBJ whole genome shotgun (WGS) entry which is preliminary data.</text>
</comment>
<evidence type="ECO:0000256" key="6">
    <source>
        <dbReference type="ARBA" id="ARBA00022989"/>
    </source>
</evidence>
<feature type="transmembrane region" description="Helical" evidence="8">
    <location>
        <begin position="59"/>
        <end position="81"/>
    </location>
</feature>
<dbReference type="PANTHER" id="PTHR32196:SF21">
    <property type="entry name" value="ABC TRANSPORTER PERMEASE PROTEIN YPHD-RELATED"/>
    <property type="match status" value="1"/>
</dbReference>
<evidence type="ECO:0008006" key="10">
    <source>
        <dbReference type="Google" id="ProtNLM"/>
    </source>
</evidence>